<comment type="caution">
    <text evidence="1">The sequence shown here is derived from an EMBL/GenBank/DDBJ whole genome shotgun (WGS) entry which is preliminary data.</text>
</comment>
<accession>A0A5J4UQV9</accession>
<sequence>GDLDHVTDRTKGNQEYANGQRIGIEVNMIIAPRKVTFFVDDIEQPNFVIGIPEAIRF</sequence>
<protein>
    <submittedName>
        <fullName evidence="1">Uncharacterized protein</fullName>
    </submittedName>
</protein>
<feature type="non-terminal residue" evidence="1">
    <location>
        <position position="1"/>
    </location>
</feature>
<organism evidence="1 2">
    <name type="scientific">Streblomastix strix</name>
    <dbReference type="NCBI Taxonomy" id="222440"/>
    <lineage>
        <taxon>Eukaryota</taxon>
        <taxon>Metamonada</taxon>
        <taxon>Preaxostyla</taxon>
        <taxon>Oxymonadida</taxon>
        <taxon>Streblomastigidae</taxon>
        <taxon>Streblomastix</taxon>
    </lineage>
</organism>
<dbReference type="Proteomes" id="UP000324800">
    <property type="component" value="Unassembled WGS sequence"/>
</dbReference>
<reference evidence="1 2" key="1">
    <citation type="submission" date="2019-03" db="EMBL/GenBank/DDBJ databases">
        <title>Single cell metagenomics reveals metabolic interactions within the superorganism composed of flagellate Streblomastix strix and complex community of Bacteroidetes bacteria on its surface.</title>
        <authorList>
            <person name="Treitli S.C."/>
            <person name="Kolisko M."/>
            <person name="Husnik F."/>
            <person name="Keeling P."/>
            <person name="Hampl V."/>
        </authorList>
    </citation>
    <scope>NUCLEOTIDE SEQUENCE [LARGE SCALE GENOMIC DNA]</scope>
    <source>
        <strain evidence="1">ST1C</strain>
    </source>
</reference>
<evidence type="ECO:0000313" key="2">
    <source>
        <dbReference type="Proteomes" id="UP000324800"/>
    </source>
</evidence>
<proteinExistence type="predicted"/>
<dbReference type="AlphaFoldDB" id="A0A5J4UQV9"/>
<gene>
    <name evidence="1" type="ORF">EZS28_031770</name>
</gene>
<name>A0A5J4UQV9_9EUKA</name>
<dbReference type="EMBL" id="SNRW01013364">
    <property type="protein sequence ID" value="KAA6372703.1"/>
    <property type="molecule type" value="Genomic_DNA"/>
</dbReference>
<evidence type="ECO:0000313" key="1">
    <source>
        <dbReference type="EMBL" id="KAA6372703.1"/>
    </source>
</evidence>